<accession>A0A0G3GYD1</accession>
<name>A0A0G3GYD1_9CORY</name>
<dbReference type="Proteomes" id="UP000035199">
    <property type="component" value="Chromosome"/>
</dbReference>
<feature type="region of interest" description="Disordered" evidence="1">
    <location>
        <begin position="229"/>
        <end position="259"/>
    </location>
</feature>
<dbReference type="AlphaFoldDB" id="A0A0G3GYD1"/>
<evidence type="ECO:0000256" key="1">
    <source>
        <dbReference type="SAM" id="MobiDB-lite"/>
    </source>
</evidence>
<gene>
    <name evidence="2" type="ORF">CMUST_01140</name>
</gene>
<evidence type="ECO:0000313" key="2">
    <source>
        <dbReference type="EMBL" id="AKK04578.1"/>
    </source>
</evidence>
<reference evidence="2 3" key="1">
    <citation type="journal article" date="2015" name="Genome Announc.">
        <title>Complete Genome Sequence of the Type Strain Corynebacterium mustelae DSM 45274, Isolated from Various Tissues of a Male Ferret with Lethal Sepsis.</title>
        <authorList>
            <person name="Ruckert C."/>
            <person name="Eimer J."/>
            <person name="Winkler A."/>
            <person name="Tauch A."/>
        </authorList>
    </citation>
    <scope>NUCLEOTIDE SEQUENCE [LARGE SCALE GENOMIC DNA]</scope>
    <source>
        <strain evidence="2 3">DSM 45274</strain>
    </source>
</reference>
<dbReference type="EMBL" id="CP011542">
    <property type="protein sequence ID" value="AKK04578.1"/>
    <property type="molecule type" value="Genomic_DNA"/>
</dbReference>
<dbReference type="PATRIC" id="fig|571915.4.peg.233"/>
<keyword evidence="3" id="KW-1185">Reference proteome</keyword>
<dbReference type="KEGG" id="cmv:CMUST_01140"/>
<dbReference type="STRING" id="571915.CMUST_01140"/>
<sequence>MSAIADRMPQWSTVMAFADEFLAAVAASLKFAGAKPPSYNVIQFRVEDDVVIICAADGTQMCMVEADCDFTDVTDRDVVFEITKRNAAAIVKEIIPKESDEECDARVRVDIGESIIKVIDESSDGAGVRELEFTRLGPTLPVNPVKVLRGMYDEFSSFEDSEGGHQVKLYDHQSASLSRASKVLGVVPTLTPVDPGDYDSRVVASARGFAALYTVAKPDATGEQLEMEIDTGSASEADSSDGGGASVRVVEIRPPKGAF</sequence>
<protein>
    <submittedName>
        <fullName evidence="2">Uncharacterized protein</fullName>
    </submittedName>
</protein>
<dbReference type="RefSeq" id="WP_047260965.1">
    <property type="nucleotide sequence ID" value="NZ_CP011542.1"/>
</dbReference>
<proteinExistence type="predicted"/>
<feature type="compositionally biased region" description="Basic and acidic residues" evidence="1">
    <location>
        <begin position="250"/>
        <end position="259"/>
    </location>
</feature>
<organism evidence="2 3">
    <name type="scientific">Corynebacterium mustelae</name>
    <dbReference type="NCBI Taxonomy" id="571915"/>
    <lineage>
        <taxon>Bacteria</taxon>
        <taxon>Bacillati</taxon>
        <taxon>Actinomycetota</taxon>
        <taxon>Actinomycetes</taxon>
        <taxon>Mycobacteriales</taxon>
        <taxon>Corynebacteriaceae</taxon>
        <taxon>Corynebacterium</taxon>
    </lineage>
</organism>
<evidence type="ECO:0000313" key="3">
    <source>
        <dbReference type="Proteomes" id="UP000035199"/>
    </source>
</evidence>
<reference evidence="3" key="2">
    <citation type="submission" date="2015-05" db="EMBL/GenBank/DDBJ databases">
        <title>Complete genome sequence of Corynebacterium mustelae DSM 45274, isolated from various tissues of a male ferret with lethal sepsis.</title>
        <authorList>
            <person name="Ruckert C."/>
            <person name="Albersmeier A."/>
            <person name="Winkler A."/>
            <person name="Tauch A."/>
        </authorList>
    </citation>
    <scope>NUCLEOTIDE SEQUENCE [LARGE SCALE GENOMIC DNA]</scope>
    <source>
        <strain evidence="3">DSM 45274</strain>
    </source>
</reference>